<evidence type="ECO:0000313" key="2">
    <source>
        <dbReference type="Proteomes" id="UP001227192"/>
    </source>
</evidence>
<keyword evidence="2" id="KW-1185">Reference proteome</keyword>
<dbReference type="AlphaFoldDB" id="A0AAI9TKD2"/>
<proteinExistence type="predicted"/>
<comment type="caution">
    <text evidence="1">The sequence shown here is derived from an EMBL/GenBank/DDBJ whole genome shotgun (WGS) entry which is preliminary data.</text>
</comment>
<sequence length="142" mass="15708">MANHFASPIPLTPLQHLSPWLLLSLSPYTINIHLPSIPIIFSFALLHSISPSRLPILSKFSLSPSLTRYLHLTSSASKVTKIPVSACQYIKTPPTLDDLYSSIDNFKLEGLDPGLPLTEEYFSRLSVPNPFSSVCRVHPELG</sequence>
<reference evidence="1" key="1">
    <citation type="submission" date="2015-06" db="EMBL/GenBank/DDBJ databases">
        <authorList>
            <person name="Nguyen H."/>
        </authorList>
    </citation>
    <scope>NUCLEOTIDE SEQUENCE</scope>
    <source>
        <strain evidence="1">DAOM 180753</strain>
    </source>
</reference>
<reference evidence="1" key="2">
    <citation type="journal article" date="2016" name="Fungal Biol.">
        <title>Ochratoxin A production by Penicillium thymicola.</title>
        <authorList>
            <person name="Nguyen H.D.T."/>
            <person name="McMullin D.R."/>
            <person name="Ponomareva E."/>
            <person name="Riley R."/>
            <person name="Pomraning K.R."/>
            <person name="Baker S.E."/>
            <person name="Seifert K.A."/>
        </authorList>
    </citation>
    <scope>NUCLEOTIDE SEQUENCE</scope>
    <source>
        <strain evidence="1">DAOM 180753</strain>
    </source>
</reference>
<name>A0AAI9TKD2_PENTH</name>
<dbReference type="Proteomes" id="UP001227192">
    <property type="component" value="Unassembled WGS sequence"/>
</dbReference>
<protein>
    <submittedName>
        <fullName evidence="1">Uncharacterized protein</fullName>
    </submittedName>
</protein>
<accession>A0AAI9TKD2</accession>
<evidence type="ECO:0000313" key="1">
    <source>
        <dbReference type="EMBL" id="KAJ9488089.1"/>
    </source>
</evidence>
<organism evidence="1 2">
    <name type="scientific">Penicillium thymicola</name>
    <dbReference type="NCBI Taxonomy" id="293382"/>
    <lineage>
        <taxon>Eukaryota</taxon>
        <taxon>Fungi</taxon>
        <taxon>Dikarya</taxon>
        <taxon>Ascomycota</taxon>
        <taxon>Pezizomycotina</taxon>
        <taxon>Eurotiomycetes</taxon>
        <taxon>Eurotiomycetidae</taxon>
        <taxon>Eurotiales</taxon>
        <taxon>Aspergillaceae</taxon>
        <taxon>Penicillium</taxon>
    </lineage>
</organism>
<gene>
    <name evidence="1" type="ORF">VN97_g5213</name>
</gene>
<dbReference type="EMBL" id="LACB01000131">
    <property type="protein sequence ID" value="KAJ9488089.1"/>
    <property type="molecule type" value="Genomic_DNA"/>
</dbReference>